<reference evidence="2 3" key="1">
    <citation type="journal article" date="2020" name="Phytopathology">
        <title>Genome Sequence Resources of Colletotrichum truncatum, C. plurivorum, C. musicola, and C. sojae: Four Species Pathogenic to Soybean (Glycine max).</title>
        <authorList>
            <person name="Rogerio F."/>
            <person name="Boufleur T.R."/>
            <person name="Ciampi-Guillardi M."/>
            <person name="Sukno S.A."/>
            <person name="Thon M.R."/>
            <person name="Massola Junior N.S."/>
            <person name="Baroncelli R."/>
        </authorList>
    </citation>
    <scope>NUCLEOTIDE SEQUENCE [LARGE SCALE GENOMIC DNA]</scope>
    <source>
        <strain evidence="2 3">LFN0009</strain>
    </source>
</reference>
<dbReference type="EMBL" id="WIGN01000225">
    <property type="protein sequence ID" value="KAF6803878.1"/>
    <property type="molecule type" value="Genomic_DNA"/>
</dbReference>
<feature type="domain" description="Aminoglycoside phosphotransferase" evidence="1">
    <location>
        <begin position="68"/>
        <end position="285"/>
    </location>
</feature>
<evidence type="ECO:0000313" key="3">
    <source>
        <dbReference type="Proteomes" id="UP000652219"/>
    </source>
</evidence>
<keyword evidence="3" id="KW-1185">Reference proteome</keyword>
<dbReference type="AlphaFoldDB" id="A0A8H6J056"/>
<dbReference type="InterPro" id="IPR011009">
    <property type="entry name" value="Kinase-like_dom_sf"/>
</dbReference>
<name>A0A8H6J056_9PEZI</name>
<evidence type="ECO:0000259" key="1">
    <source>
        <dbReference type="Pfam" id="PF01636"/>
    </source>
</evidence>
<sequence length="413" mass="46243">MTVASSPDDYEDFIKNLLLKEYGRETLFIDPIRHHNARVYGITISEAGPNSPGPRAQPGVVPLPSDTTKLVIRFSDPASILNEDVRVQNEVAVMTLARQALKPLDESLVPLVYAWSPFSEGKGWTLMEFKQGVPLGDKFPGLDADGKRAVLQQIAQIFKRIQSYELPGSIKTYGGLKFAEDGTIVGGKTPIAGGGPCGTLTELYAEYFKTQMVFADKCDIVKGWKDSDLRTRLDKFGAERLKDLVSQVDARPTLVHGDFDGNNILFDEATNKITALLDYDFGHIGSQADEYFYSFPSIHGLLIPPFIPDPDEEHLRECLLHGFSSEDAERKSESHDWATAFVRDEEFGKAGVERPVHIKGIDQLSSVFWFIQNISPPMFFLERWRAKATPERIAMIMGMTRDSLEKNLEHWGL</sequence>
<gene>
    <name evidence="2" type="ORF">CSOJ01_10607</name>
</gene>
<dbReference type="Pfam" id="PF01636">
    <property type="entry name" value="APH"/>
    <property type="match status" value="1"/>
</dbReference>
<dbReference type="PANTHER" id="PTHR21310:SF15">
    <property type="entry name" value="AMINOGLYCOSIDE PHOSPHOTRANSFERASE DOMAIN-CONTAINING PROTEIN"/>
    <property type="match status" value="1"/>
</dbReference>
<dbReference type="Proteomes" id="UP000652219">
    <property type="component" value="Unassembled WGS sequence"/>
</dbReference>
<evidence type="ECO:0000313" key="2">
    <source>
        <dbReference type="EMBL" id="KAF6803878.1"/>
    </source>
</evidence>
<accession>A0A8H6J056</accession>
<dbReference type="SUPFAM" id="SSF56112">
    <property type="entry name" value="Protein kinase-like (PK-like)"/>
    <property type="match status" value="1"/>
</dbReference>
<dbReference type="Gene3D" id="3.90.1200.10">
    <property type="match status" value="1"/>
</dbReference>
<comment type="caution">
    <text evidence="2">The sequence shown here is derived from an EMBL/GenBank/DDBJ whole genome shotgun (WGS) entry which is preliminary data.</text>
</comment>
<proteinExistence type="predicted"/>
<dbReference type="PANTHER" id="PTHR21310">
    <property type="entry name" value="AMINOGLYCOSIDE PHOSPHOTRANSFERASE-RELATED-RELATED"/>
    <property type="match status" value="1"/>
</dbReference>
<organism evidence="2 3">
    <name type="scientific">Colletotrichum sojae</name>
    <dbReference type="NCBI Taxonomy" id="2175907"/>
    <lineage>
        <taxon>Eukaryota</taxon>
        <taxon>Fungi</taxon>
        <taxon>Dikarya</taxon>
        <taxon>Ascomycota</taxon>
        <taxon>Pezizomycotina</taxon>
        <taxon>Sordariomycetes</taxon>
        <taxon>Hypocreomycetidae</taxon>
        <taxon>Glomerellales</taxon>
        <taxon>Glomerellaceae</taxon>
        <taxon>Colletotrichum</taxon>
        <taxon>Colletotrichum orchidearum species complex</taxon>
    </lineage>
</organism>
<protein>
    <recommendedName>
        <fullName evidence="1">Aminoglycoside phosphotransferase domain-containing protein</fullName>
    </recommendedName>
</protein>
<dbReference type="InterPro" id="IPR002575">
    <property type="entry name" value="Aminoglycoside_PTrfase"/>
</dbReference>
<dbReference type="InterPro" id="IPR051678">
    <property type="entry name" value="AGP_Transferase"/>
</dbReference>